<dbReference type="PROSITE" id="PS50082">
    <property type="entry name" value="WD_REPEATS_2"/>
    <property type="match status" value="2"/>
</dbReference>
<dbReference type="GO" id="GO:0043021">
    <property type="term" value="F:ribonucleoprotein complex binding"/>
    <property type="evidence" value="ECO:0007669"/>
    <property type="project" value="UniProtKB-UniRule"/>
</dbReference>
<dbReference type="GO" id="GO:0000466">
    <property type="term" value="P:maturation of 5.8S rRNA from tricistronic rRNA transcript (SSU-rRNA, 5.8S rRNA, LSU-rRNA)"/>
    <property type="evidence" value="ECO:0007669"/>
    <property type="project" value="UniProtKB-UniRule"/>
</dbReference>
<keyword evidence="2 6" id="KW-0698">rRNA processing</keyword>
<dbReference type="PANTHER" id="PTHR19855">
    <property type="entry name" value="WD40 REPEAT PROTEIN 12, 37"/>
    <property type="match status" value="1"/>
</dbReference>
<dbReference type="Proteomes" id="UP001472866">
    <property type="component" value="Chromosome 10"/>
</dbReference>
<dbReference type="Pfam" id="PF08154">
    <property type="entry name" value="NLE"/>
    <property type="match status" value="1"/>
</dbReference>
<comment type="function">
    <text evidence="6">Required for maturation of ribosomal RNAs and formation of the large ribosomal subunit.</text>
</comment>
<dbReference type="InterPro" id="IPR012972">
    <property type="entry name" value="NLE"/>
</dbReference>
<dbReference type="HAMAP" id="MF_03029">
    <property type="entry name" value="WDR12"/>
    <property type="match status" value="1"/>
</dbReference>
<organism evidence="10 11">
    <name type="scientific">Chloropicon roscoffensis</name>
    <dbReference type="NCBI Taxonomy" id="1461544"/>
    <lineage>
        <taxon>Eukaryota</taxon>
        <taxon>Viridiplantae</taxon>
        <taxon>Chlorophyta</taxon>
        <taxon>Chloropicophyceae</taxon>
        <taxon>Chloropicales</taxon>
        <taxon>Chloropicaceae</taxon>
        <taxon>Chloropicon</taxon>
    </lineage>
</organism>
<dbReference type="EMBL" id="CP151510">
    <property type="protein sequence ID" value="WZN64844.1"/>
    <property type="molecule type" value="Genomic_DNA"/>
</dbReference>
<dbReference type="AlphaFoldDB" id="A0AAX4PF36"/>
<evidence type="ECO:0000256" key="5">
    <source>
        <dbReference type="ARBA" id="ARBA00023242"/>
    </source>
</evidence>
<feature type="repeat" description="WD" evidence="7">
    <location>
        <begin position="411"/>
        <end position="453"/>
    </location>
</feature>
<comment type="subcellular location">
    <subcellularLocation>
        <location evidence="6">Nucleus</location>
        <location evidence="6">Nucleolus</location>
    </subcellularLocation>
    <subcellularLocation>
        <location evidence="6">Nucleus</location>
        <location evidence="6">Nucleoplasm</location>
    </subcellularLocation>
</comment>
<keyword evidence="11" id="KW-1185">Reference proteome</keyword>
<keyword evidence="3 7" id="KW-0853">WD repeat</keyword>
<keyword evidence="4" id="KW-0677">Repeat</keyword>
<dbReference type="Pfam" id="PF00400">
    <property type="entry name" value="WD40"/>
    <property type="match status" value="3"/>
</dbReference>
<evidence type="ECO:0000259" key="9">
    <source>
        <dbReference type="Pfam" id="PF08154"/>
    </source>
</evidence>
<evidence type="ECO:0000256" key="1">
    <source>
        <dbReference type="ARBA" id="ARBA00022517"/>
    </source>
</evidence>
<dbReference type="InterPro" id="IPR015943">
    <property type="entry name" value="WD40/YVTN_repeat-like_dom_sf"/>
</dbReference>
<dbReference type="SMART" id="SM00320">
    <property type="entry name" value="WD40"/>
    <property type="match status" value="7"/>
</dbReference>
<dbReference type="GO" id="GO:0000463">
    <property type="term" value="P:maturation of LSU-rRNA from tricistronic rRNA transcript (SSU-rRNA, 5.8S rRNA, LSU-rRNA)"/>
    <property type="evidence" value="ECO:0007669"/>
    <property type="project" value="UniProtKB-UniRule"/>
</dbReference>
<evidence type="ECO:0000256" key="3">
    <source>
        <dbReference type="ARBA" id="ARBA00022574"/>
    </source>
</evidence>
<keyword evidence="5 6" id="KW-0539">Nucleus</keyword>
<dbReference type="InterPro" id="IPR036322">
    <property type="entry name" value="WD40_repeat_dom_sf"/>
</dbReference>
<evidence type="ECO:0000313" key="10">
    <source>
        <dbReference type="EMBL" id="WZN64844.1"/>
    </source>
</evidence>
<dbReference type="GO" id="GO:0005654">
    <property type="term" value="C:nucleoplasm"/>
    <property type="evidence" value="ECO:0007669"/>
    <property type="project" value="UniProtKB-SubCell"/>
</dbReference>
<keyword evidence="1 6" id="KW-0690">Ribosome biogenesis</keyword>
<dbReference type="GO" id="GO:0005730">
    <property type="term" value="C:nucleolus"/>
    <property type="evidence" value="ECO:0007669"/>
    <property type="project" value="UniProtKB-SubCell"/>
</dbReference>
<evidence type="ECO:0000256" key="2">
    <source>
        <dbReference type="ARBA" id="ARBA00022552"/>
    </source>
</evidence>
<evidence type="ECO:0000256" key="7">
    <source>
        <dbReference type="PROSITE-ProRule" id="PRU00221"/>
    </source>
</evidence>
<dbReference type="InterPro" id="IPR028599">
    <property type="entry name" value="WDR12/Ytm1"/>
</dbReference>
<dbReference type="PROSITE" id="PS50294">
    <property type="entry name" value="WD_REPEATS_REGION"/>
    <property type="match status" value="2"/>
</dbReference>
<dbReference type="Gene3D" id="2.130.10.10">
    <property type="entry name" value="YVTN repeat-like/Quinoprotein amine dehydrogenase"/>
    <property type="match status" value="4"/>
</dbReference>
<accession>A0AAX4PF36</accession>
<feature type="domain" description="NLE" evidence="9">
    <location>
        <begin position="15"/>
        <end position="91"/>
    </location>
</feature>
<comment type="similarity">
    <text evidence="6">Belongs to the WD repeat WDR12/YTM1 family.</text>
</comment>
<dbReference type="GO" id="GO:0030687">
    <property type="term" value="C:preribosome, large subunit precursor"/>
    <property type="evidence" value="ECO:0007669"/>
    <property type="project" value="UniProtKB-UniRule"/>
</dbReference>
<proteinExistence type="inferred from homology"/>
<gene>
    <name evidence="10" type="ORF">HKI87_10g64010</name>
</gene>
<name>A0AAX4PF36_9CHLO</name>
<evidence type="ECO:0000256" key="8">
    <source>
        <dbReference type="SAM" id="MobiDB-lite"/>
    </source>
</evidence>
<feature type="region of interest" description="Disordered" evidence="8">
    <location>
        <begin position="279"/>
        <end position="300"/>
    </location>
</feature>
<feature type="repeat" description="WD" evidence="7">
    <location>
        <begin position="237"/>
        <end position="278"/>
    </location>
</feature>
<evidence type="ECO:0000256" key="6">
    <source>
        <dbReference type="HAMAP-Rule" id="MF_03029"/>
    </source>
</evidence>
<dbReference type="PANTHER" id="PTHR19855:SF11">
    <property type="entry name" value="RIBOSOME BIOGENESIS PROTEIN WDR12"/>
    <property type="match status" value="1"/>
</dbReference>
<reference evidence="10 11" key="1">
    <citation type="submission" date="2024-03" db="EMBL/GenBank/DDBJ databases">
        <title>Complete genome sequence of the green alga Chloropicon roscoffensis RCC1871.</title>
        <authorList>
            <person name="Lemieux C."/>
            <person name="Pombert J.-F."/>
            <person name="Otis C."/>
            <person name="Turmel M."/>
        </authorList>
    </citation>
    <scope>NUCLEOTIDE SEQUENCE [LARGE SCALE GENOMIC DNA]</scope>
    <source>
        <strain evidence="10 11">RCC1871</strain>
    </source>
</reference>
<dbReference type="InterPro" id="IPR001680">
    <property type="entry name" value="WD40_rpt"/>
</dbReference>
<dbReference type="SUPFAM" id="SSF50978">
    <property type="entry name" value="WD40 repeat-like"/>
    <property type="match status" value="1"/>
</dbReference>
<sequence>MSEAGGEEDGANQKVLCRFSTNLPSNFKVPETDLALPSSSTRYGLSQTVNALLKAAGVEDAHELGQEDGKQRVFDFLVEGELLRGELGRHLAKRGLSVEKTISIEYFFAVEPPEPTTTLDLPDWVGSVKVARDCGVFSGCFDGTVSVHDIAGARELRCARSAHADSVSALELVRATEAGNEGAPEVLVTASKDGTMRGWFVEPAEGKSDAKRRDGRRKKKVTKEDTGGLGLIQVFEFVGHVGGIESVGSSPAGCRFCSGGWDQKVRVWSIDEEDLAGARANASKRQRKASDGDDGEDEVGGAGLQQVETTALDGHKQCVSGVCWPEENLVCSTSWDSTVKCFDVSKGKLVSNLIRDSALFCLDAARGGGHGGSLCLAFGAADGLVATWDPREAHRSAGAPGQVALATVGSYKSHKAVVSAVRWSPNSPFHFASCDYEGLIKVWDTRSSMPLHTLESHDGKAFCLDWFEGGLVASGGSDSKVATREVRVSSAVG</sequence>
<protein>
    <recommendedName>
        <fullName evidence="6">Ribosome biogenesis protein WDR12 homolog</fullName>
    </recommendedName>
</protein>
<evidence type="ECO:0000256" key="4">
    <source>
        <dbReference type="ARBA" id="ARBA00022737"/>
    </source>
</evidence>
<feature type="region of interest" description="Disordered" evidence="8">
    <location>
        <begin position="203"/>
        <end position="222"/>
    </location>
</feature>
<evidence type="ECO:0000313" key="11">
    <source>
        <dbReference type="Proteomes" id="UP001472866"/>
    </source>
</evidence>